<accession>A0A1I5VSC9</accession>
<organism evidence="2 3">
    <name type="scientific">Psychrobacillus psychrotolerans</name>
    <dbReference type="NCBI Taxonomy" id="126156"/>
    <lineage>
        <taxon>Bacteria</taxon>
        <taxon>Bacillati</taxon>
        <taxon>Bacillota</taxon>
        <taxon>Bacilli</taxon>
        <taxon>Bacillales</taxon>
        <taxon>Bacillaceae</taxon>
        <taxon>Psychrobacillus</taxon>
    </lineage>
</organism>
<evidence type="ECO:0000256" key="1">
    <source>
        <dbReference type="SAM" id="Phobius"/>
    </source>
</evidence>
<sequence>MSIFKKVNLKGFLWIFIMALFGVSFITHTHSYFNTKEINLLITGCYENSGEVKLEIHNNLTSSYSFECKPK</sequence>
<keyword evidence="1" id="KW-0812">Transmembrane</keyword>
<keyword evidence="1" id="KW-1133">Transmembrane helix</keyword>
<feature type="transmembrane region" description="Helical" evidence="1">
    <location>
        <begin position="12"/>
        <end position="33"/>
    </location>
</feature>
<evidence type="ECO:0000313" key="3">
    <source>
        <dbReference type="Proteomes" id="UP000198734"/>
    </source>
</evidence>
<evidence type="ECO:0000313" key="2">
    <source>
        <dbReference type="EMBL" id="SFQ10478.1"/>
    </source>
</evidence>
<dbReference type="OrthoDB" id="2455209at2"/>
<dbReference type="EMBL" id="FOXU01000001">
    <property type="protein sequence ID" value="SFQ10478.1"/>
    <property type="molecule type" value="Genomic_DNA"/>
</dbReference>
<dbReference type="AlphaFoldDB" id="A0A1I5VSC9"/>
<name>A0A1I5VSC9_9BACI</name>
<reference evidence="3" key="1">
    <citation type="submission" date="2016-10" db="EMBL/GenBank/DDBJ databases">
        <authorList>
            <person name="Varghese N."/>
            <person name="Submissions S."/>
        </authorList>
    </citation>
    <scope>NUCLEOTIDE SEQUENCE [LARGE SCALE GENOMIC DNA]</scope>
    <source>
        <strain evidence="3">DSM 11706</strain>
    </source>
</reference>
<protein>
    <submittedName>
        <fullName evidence="2">Uncharacterized protein</fullName>
    </submittedName>
</protein>
<proteinExistence type="predicted"/>
<keyword evidence="1" id="KW-0472">Membrane</keyword>
<keyword evidence="3" id="KW-1185">Reference proteome</keyword>
<dbReference type="RefSeq" id="WP_093534661.1">
    <property type="nucleotide sequence ID" value="NZ_FOXU01000001.1"/>
</dbReference>
<gene>
    <name evidence="2" type="ORF">SAMN05421670_0950</name>
</gene>
<dbReference type="Proteomes" id="UP000198734">
    <property type="component" value="Unassembled WGS sequence"/>
</dbReference>